<dbReference type="InterPro" id="IPR036116">
    <property type="entry name" value="FN3_sf"/>
</dbReference>
<evidence type="ECO:0000259" key="7">
    <source>
        <dbReference type="PROSITE" id="PS51272"/>
    </source>
</evidence>
<evidence type="ECO:0000313" key="9">
    <source>
        <dbReference type="Proteomes" id="UP001267290"/>
    </source>
</evidence>
<dbReference type="Gene3D" id="2.60.220.10">
    <property type="entry name" value="Polysaccharide lyase family 8-like, C-terminal"/>
    <property type="match status" value="1"/>
</dbReference>
<dbReference type="Gene3D" id="1.50.10.100">
    <property type="entry name" value="Chondroitin AC/alginate lyase"/>
    <property type="match status" value="1"/>
</dbReference>
<dbReference type="InterPro" id="IPR008929">
    <property type="entry name" value="Chondroitin_lyas"/>
</dbReference>
<dbReference type="SMART" id="SM00060">
    <property type="entry name" value="FN3"/>
    <property type="match status" value="6"/>
</dbReference>
<evidence type="ECO:0000313" key="8">
    <source>
        <dbReference type="EMBL" id="MDR6553088.1"/>
    </source>
</evidence>
<dbReference type="Pfam" id="PF08124">
    <property type="entry name" value="Lyase_8_N"/>
    <property type="match status" value="1"/>
</dbReference>
<gene>
    <name evidence="8" type="ORF">J2736_004295</name>
</gene>
<feature type="domain" description="SLH" evidence="7">
    <location>
        <begin position="2110"/>
        <end position="2164"/>
    </location>
</feature>
<dbReference type="InterPro" id="IPR011013">
    <property type="entry name" value="Gal_mutarotase_sf_dom"/>
</dbReference>
<dbReference type="InterPro" id="IPR014718">
    <property type="entry name" value="GH-type_carb-bd"/>
</dbReference>
<reference evidence="8 9" key="1">
    <citation type="submission" date="2023-07" db="EMBL/GenBank/DDBJ databases">
        <title>Sorghum-associated microbial communities from plants grown in Nebraska, USA.</title>
        <authorList>
            <person name="Schachtman D."/>
        </authorList>
    </citation>
    <scope>NUCLEOTIDE SEQUENCE [LARGE SCALE GENOMIC DNA]</scope>
    <source>
        <strain evidence="8 9">CC258</strain>
    </source>
</reference>
<dbReference type="SUPFAM" id="SSF48230">
    <property type="entry name" value="Chondroitin AC/alginate lyase"/>
    <property type="match status" value="1"/>
</dbReference>
<comment type="similarity">
    <text evidence="1">Belongs to the polysaccharide lyase 8 family.</text>
</comment>
<feature type="chain" id="PRO_5046864689" evidence="5">
    <location>
        <begin position="32"/>
        <end position="2164"/>
    </location>
</feature>
<dbReference type="PROSITE" id="PS50853">
    <property type="entry name" value="FN3"/>
    <property type="match status" value="4"/>
</dbReference>
<accession>A0ABU1P046</accession>
<evidence type="ECO:0000256" key="2">
    <source>
        <dbReference type="ARBA" id="ARBA00022729"/>
    </source>
</evidence>
<feature type="region of interest" description="Disordered" evidence="4">
    <location>
        <begin position="1751"/>
        <end position="1780"/>
    </location>
</feature>
<dbReference type="Gene3D" id="2.60.40.10">
    <property type="entry name" value="Immunoglobulins"/>
    <property type="match status" value="5"/>
</dbReference>
<comment type="caution">
    <text evidence="8">The sequence shown here is derived from an EMBL/GenBank/DDBJ whole genome shotgun (WGS) entry which is preliminary data.</text>
</comment>
<dbReference type="InterPro" id="IPR003159">
    <property type="entry name" value="Lyase_8_central_dom"/>
</dbReference>
<evidence type="ECO:0000256" key="4">
    <source>
        <dbReference type="SAM" id="MobiDB-lite"/>
    </source>
</evidence>
<dbReference type="Pfam" id="PF00041">
    <property type="entry name" value="fn3"/>
    <property type="match status" value="3"/>
</dbReference>
<organism evidence="8 9">
    <name type="scientific">Paenibacillus qinlingensis</name>
    <dbReference type="NCBI Taxonomy" id="1837343"/>
    <lineage>
        <taxon>Bacteria</taxon>
        <taxon>Bacillati</taxon>
        <taxon>Bacillota</taxon>
        <taxon>Bacilli</taxon>
        <taxon>Bacillales</taxon>
        <taxon>Paenibacillaceae</taxon>
        <taxon>Paenibacillus</taxon>
    </lineage>
</organism>
<protein>
    <submittedName>
        <fullName evidence="8">Fibronectin type 3 domain-containing protein</fullName>
    </submittedName>
</protein>
<dbReference type="InterPro" id="IPR012970">
    <property type="entry name" value="Lyase_8_alpha_N"/>
</dbReference>
<dbReference type="Pfam" id="PF02884">
    <property type="entry name" value="Lyase_8_C"/>
    <property type="match status" value="1"/>
</dbReference>
<dbReference type="RefSeq" id="WP_310500559.1">
    <property type="nucleotide sequence ID" value="NZ_JAVDSB010000008.1"/>
</dbReference>
<evidence type="ECO:0000256" key="5">
    <source>
        <dbReference type="SAM" id="SignalP"/>
    </source>
</evidence>
<keyword evidence="2 5" id="KW-0732">Signal</keyword>
<keyword evidence="9" id="KW-1185">Reference proteome</keyword>
<sequence>MTINLRNLKALLLVVAMLVNLAALPMTPAHAADASGDEYDLLRARMYDMLTGGPDYDPADAVIADKITNITSTAQNNWDTMNKSEGRAYLWSDMATTTESEHVSGSYQRLEAMTLAYATRGSALEHNAAMLADIISAMDWMYANRYNKNVVFRGYDNWFDWQISSPLSINNITTMIYSSLTPTQISNWHAVIDYQALTWGAGLTGANRVWACNIKISSGIIVKNNAKIIEGRDQLSSVFDYVTSGEGMYNDGSFLQHTALIAYNGGYGINLIDNLTKVMYIIAGSSWDITDPDVNNIYQWIYNAFEPLFYNNSMFDMVRGRNIARKASDDNGATSMGALGAAVVRMSYSAPSVEDRAAFKSMVKKWMLESTSPTKYADLSSIIIIIQTKQIVNDSSVIPRAAYIGNKQYPNMSKAVHHRPGYVFGISMSSDKVGNFEIVNEENLKGWHTGDGMTYLYNSDLEQYKDSFWPTINSYRLPGTTVNQNTTAAPNAKNPNNWVGGTEIDGLYGATGMQYTANGYNLKAKKSWFMFDDEIVSLGAGITSTDNKIVETIVENRKLNDGGNNALTVNGSTKPTELGWSETMDGVNSIHLAGNVPGSDIGYYFPTPSSIHGLRESRTDTWSSVNQYYQGSDYATEYTRNYMNLWFDHGTNPTNGTYDYVLLPGKSSEEVGQYANLPDIEVLANTPNVQAVKEKKLGITAINFWNDGLTTVDQITSNKKASVMIKKTEEDIEVSVSDPTKANTGTIDLVLDTDFGDIVYLDPGVSLNHVDGKAKLSVNVKNSLGKSFKVKFRLPGNNQALHTPTGLTAVVNSANSVKLTWNGVDRANTVPSAPTGLTVDGNTVSSLNVNWDAVPDSADYRLYRSTSEDGDYYSISDLSSGALSYTDTKLNSGSQYFYKVAAMNSKGMSAYSAVTSGWTVSAPPSGLKVVNVAGNSITLAWNEVPGATEYRLYRSATLTGEYESLTGPSVTAVTYTDSGIAEGTNYYYKVAALNPGGMSDVSAPIATLFNIPAYALNESFDDMTRGELNGQRGWNATVPAGTVGGEITVTEDSATSANVVMKKESTGDPVVSHTFSVPAGAYVTAEVTVSASNAEYKTVLDVRDSVAGKRAVNIIMQSGKIWGYSGSSKVDLVNPMEFNRAYRLKAVINTVTKKFDMYVDDQLLGSNWSYRESPVNNLDTVIFGLAGTTSAMTLDDIKISYVTAAPANLAVAERTGTGIKLTWNSVTGATGYRLYRSQNPTAGFTQVAEVASGTTFTDSGLTPKTNYFYKIVTLSNGAVSAESSVLTTATTNASGTDIPKAPVELYASDFTGSTIKLNWKAGKDAASYSIYRSTASSDLFELIGSTASLFYVDSGLNGTTSYNYKVISVNDEGVSPDSNIVSSTFGVVQTLVDDNFDNDALGADPAGWTIVEDTGRPVSVVEATYAAAPGHAVRVTGGNKLATSAERRFGDAQGYQGIVTVETSVLPKDTNWKNIPVVIDASNNATAHVYFSGGQIIAYNSSAKVTVSPVVSDGTWYKTKVVMNTNTKKYDLFLNDAATAAASQLAFRSTVTSTVYSVRMAVDNVSSFDFDNVKAYFKPFAPTALAASQNTNSSIKLTWGTSAGASSYKLYRSTSANEGYQMVYAGSALTYTDTGLQSGKTYYYKVAAVKGTAVSDASNMVTTATTGTPVATMAMPSLKREVSVLSAIVDTGQVGYIVYRDGVEVGRTFDTFIIDAPLEAGRTYQFTIAAYDNLGHTSHVSLPVAYTAPAITEENDSSDSDSTTPPPATGTPSTDATLKPQLDIQTGDAKVIVESKVIADGFGQLTADTAGTKVLPIEVPIVEGAISYTIVLPAQALTADTAAQHLALNTAIGNVVVSSNMLEQSDAVGAKEVGLTIAMVDPSKLSEALQAQNGNRPVIELHVTVDGKQVVYNNPDAPVKVSLPYKPTAEELKNPEHLVVWYIDGAGKAVSVPNGKYDPATGMVSFSTTHFSMYAIAYVFKTFDDILAYDWAKDAIEVMASKGIINGTSEVTFTPAANISRADFSLLLVKALSLSARGDSNFKLNFNDVSKDAYYYDAVATLKKLAIVQGSGENKFNPNETISRQDMMVIAARALRVVKKLSADAISADLNAFTDQSTVAAYAVSDLAAMVKEGLIQGSGGFLNPAGFATRAEAAVMMDRMYHK</sequence>
<dbReference type="InterPro" id="IPR013783">
    <property type="entry name" value="Ig-like_fold"/>
</dbReference>
<keyword evidence="3" id="KW-0456">Lyase</keyword>
<feature type="domain" description="Fibronectin type-III" evidence="6">
    <location>
        <begin position="1205"/>
        <end position="1294"/>
    </location>
</feature>
<dbReference type="PROSITE" id="PS51272">
    <property type="entry name" value="SLH"/>
    <property type="match status" value="3"/>
</dbReference>
<dbReference type="SUPFAM" id="SSF49863">
    <property type="entry name" value="Hyaluronate lyase-like, C-terminal domain"/>
    <property type="match status" value="1"/>
</dbReference>
<feature type="domain" description="SLH" evidence="7">
    <location>
        <begin position="2043"/>
        <end position="2105"/>
    </location>
</feature>
<dbReference type="SUPFAM" id="SSF74650">
    <property type="entry name" value="Galactose mutarotase-like"/>
    <property type="match status" value="1"/>
</dbReference>
<dbReference type="PANTHER" id="PTHR38481:SF1">
    <property type="entry name" value="HYALURONATE LYASE"/>
    <property type="match status" value="1"/>
</dbReference>
<dbReference type="Gene3D" id="2.70.98.10">
    <property type="match status" value="1"/>
</dbReference>
<dbReference type="SUPFAM" id="SSF49265">
    <property type="entry name" value="Fibronectin type III"/>
    <property type="match status" value="3"/>
</dbReference>
<dbReference type="InterPro" id="IPR004103">
    <property type="entry name" value="Lyase_8_C"/>
</dbReference>
<feature type="domain" description="SLH" evidence="7">
    <location>
        <begin position="1979"/>
        <end position="2042"/>
    </location>
</feature>
<dbReference type="Proteomes" id="UP001267290">
    <property type="component" value="Unassembled WGS sequence"/>
</dbReference>
<evidence type="ECO:0000256" key="1">
    <source>
        <dbReference type="ARBA" id="ARBA00006699"/>
    </source>
</evidence>
<feature type="domain" description="Fibronectin type-III" evidence="6">
    <location>
        <begin position="833"/>
        <end position="925"/>
    </location>
</feature>
<feature type="signal peptide" evidence="5">
    <location>
        <begin position="1"/>
        <end position="31"/>
    </location>
</feature>
<dbReference type="CDD" id="cd01083">
    <property type="entry name" value="GAG_Lyase"/>
    <property type="match status" value="1"/>
</dbReference>
<name>A0ABU1P046_9BACL</name>
<dbReference type="InterPro" id="IPR001119">
    <property type="entry name" value="SLH_dom"/>
</dbReference>
<dbReference type="Pfam" id="PF00395">
    <property type="entry name" value="SLH"/>
    <property type="match status" value="3"/>
</dbReference>
<evidence type="ECO:0000256" key="3">
    <source>
        <dbReference type="ARBA" id="ARBA00023239"/>
    </source>
</evidence>
<feature type="domain" description="Fibronectin type-III" evidence="6">
    <location>
        <begin position="1581"/>
        <end position="1669"/>
    </location>
</feature>
<dbReference type="Pfam" id="PF02278">
    <property type="entry name" value="Lyase_8"/>
    <property type="match status" value="1"/>
</dbReference>
<feature type="domain" description="Fibronectin type-III" evidence="6">
    <location>
        <begin position="1301"/>
        <end position="1390"/>
    </location>
</feature>
<dbReference type="InterPro" id="IPR003961">
    <property type="entry name" value="FN3_dom"/>
</dbReference>
<dbReference type="InterPro" id="IPR011071">
    <property type="entry name" value="Lyase_8-like_C"/>
</dbReference>
<dbReference type="EMBL" id="JAVDSB010000008">
    <property type="protein sequence ID" value="MDR6553088.1"/>
    <property type="molecule type" value="Genomic_DNA"/>
</dbReference>
<evidence type="ECO:0000259" key="6">
    <source>
        <dbReference type="PROSITE" id="PS50853"/>
    </source>
</evidence>
<dbReference type="InterPro" id="IPR038970">
    <property type="entry name" value="Lyase_8"/>
</dbReference>
<dbReference type="PANTHER" id="PTHR38481">
    <property type="entry name" value="HYALURONATE LYASE"/>
    <property type="match status" value="1"/>
</dbReference>
<proteinExistence type="inferred from homology"/>
<dbReference type="CDD" id="cd00063">
    <property type="entry name" value="FN3"/>
    <property type="match status" value="5"/>
</dbReference>